<gene>
    <name evidence="2" type="ORF">EB796_012227</name>
</gene>
<feature type="compositionally biased region" description="Basic residues" evidence="1">
    <location>
        <begin position="185"/>
        <end position="197"/>
    </location>
</feature>
<evidence type="ECO:0000313" key="3">
    <source>
        <dbReference type="Proteomes" id="UP000593567"/>
    </source>
</evidence>
<organism evidence="2 3">
    <name type="scientific">Bugula neritina</name>
    <name type="common">Brown bryozoan</name>
    <name type="synonym">Sertularia neritina</name>
    <dbReference type="NCBI Taxonomy" id="10212"/>
    <lineage>
        <taxon>Eukaryota</taxon>
        <taxon>Metazoa</taxon>
        <taxon>Spiralia</taxon>
        <taxon>Lophotrochozoa</taxon>
        <taxon>Bryozoa</taxon>
        <taxon>Gymnolaemata</taxon>
        <taxon>Cheilostomatida</taxon>
        <taxon>Flustrina</taxon>
        <taxon>Buguloidea</taxon>
        <taxon>Bugulidae</taxon>
        <taxon>Bugula</taxon>
    </lineage>
</organism>
<dbReference type="AlphaFoldDB" id="A0A7J7JUS3"/>
<evidence type="ECO:0000313" key="2">
    <source>
        <dbReference type="EMBL" id="KAF6029464.1"/>
    </source>
</evidence>
<evidence type="ECO:0000256" key="1">
    <source>
        <dbReference type="SAM" id="MobiDB-lite"/>
    </source>
</evidence>
<name>A0A7J7JUS3_BUGNE</name>
<feature type="compositionally biased region" description="Low complexity" evidence="1">
    <location>
        <begin position="221"/>
        <end position="234"/>
    </location>
</feature>
<sequence length="261" mass="28615">MKRDQYPISHSAPVTPRMVVMAPKPEEFTMNSRSNSVIMQQPFHKVPTHQAASYYKGFTSNAMSESNGVYSIAKPPSAAGQLLSQSFTSRLTSTPEPVLFDHHLKSATRVSKQSRRNHYADYRSSRGHKVLASSEPYEVVNGFSAAEGPTVIDWNDAAEDLVSPVELDSSTPYARMNGSGTPSGKKAKSSKHHRLSRKQMEEYSHQNGNSADESGIKMQRSSSQSSGKSDSSYSITKLQDGVTPNATNGFFQAHMHADQAL</sequence>
<dbReference type="Proteomes" id="UP000593567">
    <property type="component" value="Unassembled WGS sequence"/>
</dbReference>
<comment type="caution">
    <text evidence="2">The sequence shown here is derived from an EMBL/GenBank/DDBJ whole genome shotgun (WGS) entry which is preliminary data.</text>
</comment>
<keyword evidence="3" id="KW-1185">Reference proteome</keyword>
<protein>
    <submittedName>
        <fullName evidence="2">Uncharacterized protein</fullName>
    </submittedName>
</protein>
<feature type="compositionally biased region" description="Polar residues" evidence="1">
    <location>
        <begin position="168"/>
        <end position="182"/>
    </location>
</feature>
<dbReference type="EMBL" id="VXIV02001813">
    <property type="protein sequence ID" value="KAF6029464.1"/>
    <property type="molecule type" value="Genomic_DNA"/>
</dbReference>
<accession>A0A7J7JUS3</accession>
<proteinExistence type="predicted"/>
<reference evidence="2" key="1">
    <citation type="submission" date="2020-06" db="EMBL/GenBank/DDBJ databases">
        <title>Draft genome of Bugula neritina, a colonial animal packing powerful symbionts and potential medicines.</title>
        <authorList>
            <person name="Rayko M."/>
        </authorList>
    </citation>
    <scope>NUCLEOTIDE SEQUENCE [LARGE SCALE GENOMIC DNA]</scope>
    <source>
        <strain evidence="2">Kwan_BN1</strain>
    </source>
</reference>
<feature type="region of interest" description="Disordered" evidence="1">
    <location>
        <begin position="165"/>
        <end position="240"/>
    </location>
</feature>